<name>A0A7U8C754_NEPCE</name>
<gene>
    <name evidence="2" type="ORF">MED92_06761</name>
</gene>
<dbReference type="Pfam" id="PF13640">
    <property type="entry name" value="2OG-FeII_Oxy_3"/>
    <property type="match status" value="1"/>
</dbReference>
<reference evidence="2 3" key="1">
    <citation type="submission" date="2006-02" db="EMBL/GenBank/DDBJ databases">
        <authorList>
            <person name="Pinhassi J."/>
            <person name="Pedros-Alio C."/>
            <person name="Ferriera S."/>
            <person name="Johnson J."/>
            <person name="Kravitz S."/>
            <person name="Halpern A."/>
            <person name="Remington K."/>
            <person name="Beeson K."/>
            <person name="Tran B."/>
            <person name="Rogers Y.-H."/>
            <person name="Friedman R."/>
            <person name="Venter J.C."/>
        </authorList>
    </citation>
    <scope>NUCLEOTIDE SEQUENCE [LARGE SCALE GENOMIC DNA]</scope>
    <source>
        <strain evidence="2 3">MED92</strain>
    </source>
</reference>
<dbReference type="Gene3D" id="2.60.120.620">
    <property type="entry name" value="q2cbj1_9rhob like domain"/>
    <property type="match status" value="1"/>
</dbReference>
<dbReference type="EMBL" id="AAOW01000001">
    <property type="protein sequence ID" value="EAR62798.1"/>
    <property type="molecule type" value="Genomic_DNA"/>
</dbReference>
<keyword evidence="3" id="KW-1185">Reference proteome</keyword>
<feature type="domain" description="Prolyl 4-hydroxylase alpha subunit Fe(2+) 2OG dioxygenase" evidence="1">
    <location>
        <begin position="103"/>
        <end position="182"/>
    </location>
</feature>
<evidence type="ECO:0000313" key="2">
    <source>
        <dbReference type="EMBL" id="EAR62798.1"/>
    </source>
</evidence>
<dbReference type="RefSeq" id="WP_007021816.1">
    <property type="nucleotide sequence ID" value="NZ_CH724126.1"/>
</dbReference>
<accession>A0A7U8C754</accession>
<dbReference type="InterPro" id="IPR044862">
    <property type="entry name" value="Pro_4_hyd_alph_FE2OG_OXY"/>
</dbReference>
<evidence type="ECO:0000259" key="1">
    <source>
        <dbReference type="Pfam" id="PF13640"/>
    </source>
</evidence>
<dbReference type="OrthoDB" id="8781483at2"/>
<proteinExistence type="predicted"/>
<dbReference type="Proteomes" id="UP000002171">
    <property type="component" value="Unassembled WGS sequence"/>
</dbReference>
<dbReference type="PANTHER" id="PTHR35169:SF1">
    <property type="entry name" value="PROLYL 4-HYDROXYLASE ALPHA SUBUNIT FE(2+) 2OG DIOXYGENASE DOMAIN-CONTAINING PROTEIN"/>
    <property type="match status" value="1"/>
</dbReference>
<comment type="caution">
    <text evidence="2">The sequence shown here is derived from an EMBL/GenBank/DDBJ whole genome shotgun (WGS) entry which is preliminary data.</text>
</comment>
<dbReference type="AlphaFoldDB" id="A0A7U8C754"/>
<evidence type="ECO:0000313" key="3">
    <source>
        <dbReference type="Proteomes" id="UP000002171"/>
    </source>
</evidence>
<protein>
    <recommendedName>
        <fullName evidence="1">Prolyl 4-hydroxylase alpha subunit Fe(2+) 2OG dioxygenase domain-containing protein</fullName>
    </recommendedName>
</protein>
<dbReference type="PANTHER" id="PTHR35169">
    <property type="entry name" value="FE2OG DIOXYGENASE DOMAIN-CONTAINING PROTEIN"/>
    <property type="match status" value="1"/>
</dbReference>
<sequence length="190" mass="21642">MSTAPTRVIEIDNKKIYIFDDIADKDQIRRFSHSLEIANYSCIQANDISTKEHKEWVAGFDISDMEDHWLFRFCSKVTSDLRGSDYYCGTAFANAFSYGSIAFPHTDSGQSDDAEGDLTFLYFGNHEWDTKWGGELMLYDDQLEPLSCVGVKPGRLVCFAGDVIHKAGIPSRQCYSTRYTFSLRFYPSLT</sequence>
<organism evidence="2 3">
    <name type="scientific">Neptuniibacter caesariensis</name>
    <dbReference type="NCBI Taxonomy" id="207954"/>
    <lineage>
        <taxon>Bacteria</taxon>
        <taxon>Pseudomonadati</taxon>
        <taxon>Pseudomonadota</taxon>
        <taxon>Gammaproteobacteria</taxon>
        <taxon>Oceanospirillales</taxon>
        <taxon>Oceanospirillaceae</taxon>
        <taxon>Neptuniibacter</taxon>
    </lineage>
</organism>